<gene>
    <name evidence="2" type="ORF">EVJ58_g2122</name>
</gene>
<comment type="caution">
    <text evidence="2">The sequence shown here is derived from an EMBL/GenBank/DDBJ whole genome shotgun (WGS) entry which is preliminary data.</text>
</comment>
<accession>A0A4Y9YTW0</accession>
<protein>
    <submittedName>
        <fullName evidence="2">Uncharacterized protein</fullName>
    </submittedName>
</protein>
<dbReference type="EMBL" id="SEKV01000076">
    <property type="protein sequence ID" value="TFY65190.1"/>
    <property type="molecule type" value="Genomic_DNA"/>
</dbReference>
<feature type="region of interest" description="Disordered" evidence="1">
    <location>
        <begin position="320"/>
        <end position="341"/>
    </location>
</feature>
<organism evidence="2 3">
    <name type="scientific">Rhodofomes roseus</name>
    <dbReference type="NCBI Taxonomy" id="34475"/>
    <lineage>
        <taxon>Eukaryota</taxon>
        <taxon>Fungi</taxon>
        <taxon>Dikarya</taxon>
        <taxon>Basidiomycota</taxon>
        <taxon>Agaricomycotina</taxon>
        <taxon>Agaricomycetes</taxon>
        <taxon>Polyporales</taxon>
        <taxon>Rhodofomes</taxon>
    </lineage>
</organism>
<sequence>MPAPSFTRSISLAGQGSVARSFSRTKYPSFSEASAPGAQGRPSRLELQAVLAHAQARRGAQAASHTNTNSNEGSLVGLGLPAELFPPALRDTQPRMAPMGMMTVSYAQSPLRGATSAPPTPPPTPPYPASPEISLARKAWPIDYDEADFSLPSTPASTPAEPTLRKPLVRPSLFMMPHFAREASQSKPLLGLGIIVPMVASPVEAMVSAFPGPRTGPRRITEDFAADPIVTPGELMGRNFPLTPGAPMKVERHFPLTPGLPLYATVTPASNAAPRDFHRTPGAPLFRQPSRAVVPIAGASAPQSLLEGLMANWGGSKPASRCSSSGGLSVNEDQVLGPTPLPTPAEMVDMYFI</sequence>
<proteinExistence type="predicted"/>
<dbReference type="AlphaFoldDB" id="A0A4Y9YTW0"/>
<feature type="region of interest" description="Disordered" evidence="1">
    <location>
        <begin position="110"/>
        <end position="132"/>
    </location>
</feature>
<evidence type="ECO:0000313" key="3">
    <source>
        <dbReference type="Proteomes" id="UP000298390"/>
    </source>
</evidence>
<feature type="region of interest" description="Disordered" evidence="1">
    <location>
        <begin position="56"/>
        <end position="75"/>
    </location>
</feature>
<evidence type="ECO:0000313" key="2">
    <source>
        <dbReference type="EMBL" id="TFY65190.1"/>
    </source>
</evidence>
<reference evidence="2 3" key="1">
    <citation type="submission" date="2019-01" db="EMBL/GenBank/DDBJ databases">
        <title>Genome sequencing of the rare red list fungi Fomitopsis rosea.</title>
        <authorList>
            <person name="Buettner E."/>
            <person name="Kellner H."/>
        </authorList>
    </citation>
    <scope>NUCLEOTIDE SEQUENCE [LARGE SCALE GENOMIC DNA]</scope>
    <source>
        <strain evidence="2 3">DSM 105464</strain>
    </source>
</reference>
<evidence type="ECO:0000256" key="1">
    <source>
        <dbReference type="SAM" id="MobiDB-lite"/>
    </source>
</evidence>
<feature type="compositionally biased region" description="Pro residues" evidence="1">
    <location>
        <begin position="118"/>
        <end position="129"/>
    </location>
</feature>
<dbReference type="Proteomes" id="UP000298390">
    <property type="component" value="Unassembled WGS sequence"/>
</dbReference>
<feature type="compositionally biased region" description="Polar residues" evidence="1">
    <location>
        <begin position="64"/>
        <end position="73"/>
    </location>
</feature>
<name>A0A4Y9YTW0_9APHY</name>
<feature type="compositionally biased region" description="Polar residues" evidence="1">
    <location>
        <begin position="321"/>
        <end position="332"/>
    </location>
</feature>